<accession>W0QFU8</accession>
<reference evidence="1 2" key="1">
    <citation type="submission" date="2013-12" db="EMBL/GenBank/DDBJ databases">
        <title>Annotation of the Mannheimia varigena USDA-ARS-USMARC-1296 complete genome.</title>
        <authorList>
            <person name="Harhay G.P."/>
            <person name="Clawson M.L."/>
            <person name="Murray R.W."/>
            <person name="Lubbers B.V."/>
            <person name="Heaton M.P."/>
            <person name="Chitko-Mckown C.G."/>
            <person name="Harhay D.M."/>
            <person name="Smith T.P.L."/>
        </authorList>
    </citation>
    <scope>NUCLEOTIDE SEQUENCE [LARGE SCALE GENOMIC DNA]</scope>
    <source>
        <strain evidence="1 2">USDA-ARS-USMARC-1296</strain>
    </source>
</reference>
<name>W0QFU8_9PAST</name>
<dbReference type="HOGENOM" id="CLU_3345577_0_0_6"/>
<evidence type="ECO:0000313" key="2">
    <source>
        <dbReference type="Proteomes" id="UP000066995"/>
    </source>
</evidence>
<proteinExistence type="predicted"/>
<dbReference type="KEGG" id="mvi:X808_16190"/>
<dbReference type="Proteomes" id="UP000066995">
    <property type="component" value="Chromosome"/>
</dbReference>
<organism evidence="1 2">
    <name type="scientific">Mannheimia varigena USDA-ARS-USMARC-1296</name>
    <dbReference type="NCBI Taxonomy" id="1433287"/>
    <lineage>
        <taxon>Bacteria</taxon>
        <taxon>Pseudomonadati</taxon>
        <taxon>Pseudomonadota</taxon>
        <taxon>Gammaproteobacteria</taxon>
        <taxon>Pasteurellales</taxon>
        <taxon>Pasteurellaceae</taxon>
        <taxon>Mannheimia</taxon>
    </lineage>
</organism>
<gene>
    <name evidence="1" type="ORF">X808_16190</name>
</gene>
<dbReference type="AlphaFoldDB" id="W0QFU8"/>
<sequence>MKRGALLNLVFIAISLLKIERSIARQAVFYLQNFAEI</sequence>
<protein>
    <submittedName>
        <fullName evidence="1">Uncharacterized protein</fullName>
    </submittedName>
</protein>
<keyword evidence="2" id="KW-1185">Reference proteome</keyword>
<evidence type="ECO:0000313" key="1">
    <source>
        <dbReference type="EMBL" id="AHG76138.1"/>
    </source>
</evidence>
<dbReference type="EMBL" id="CP006943">
    <property type="protein sequence ID" value="AHG76138.1"/>
    <property type="molecule type" value="Genomic_DNA"/>
</dbReference>